<dbReference type="GO" id="GO:0008961">
    <property type="term" value="F:phosphatidylglycerol-prolipoprotein diacylglyceryl transferase activity"/>
    <property type="evidence" value="ECO:0007669"/>
    <property type="project" value="InterPro"/>
</dbReference>
<keyword evidence="4 7" id="KW-0812">Transmembrane</keyword>
<feature type="transmembrane region" description="Helical" evidence="7">
    <location>
        <begin position="46"/>
        <end position="66"/>
    </location>
</feature>
<accession>A0A6M0LEQ9</accession>
<feature type="transmembrane region" description="Helical" evidence="7">
    <location>
        <begin position="167"/>
        <end position="188"/>
    </location>
</feature>
<evidence type="ECO:0000256" key="6">
    <source>
        <dbReference type="ARBA" id="ARBA00023136"/>
    </source>
</evidence>
<evidence type="ECO:0000256" key="4">
    <source>
        <dbReference type="ARBA" id="ARBA00022692"/>
    </source>
</evidence>
<keyword evidence="6 7" id="KW-0472">Membrane</keyword>
<evidence type="ECO:0000313" key="9">
    <source>
        <dbReference type="Proteomes" id="UP000473091"/>
    </source>
</evidence>
<sequence length="260" mass="29023">MHVYLEFFGHKVASYGFFIALGGIIVNLIAVYIFSKRKMDINDFTIIESIGLLGAFIGAKALYLFVSFKDIEWYRITNLSYLAQLMQTGFVFYGGFIGGIIAAIIASKANKIDFRSYADEVIFLVPLAHAFGRVGCFMAGCCYGMPYDGPFSVVFPENSFAIHGVKLFPVQLFEAAGLVITCLVLLLLKKLLSKRFQVEFYLILYGVLRLITERYRYDAARGSLFGISTSQWISIFMIIIGLASIGIQLTKSKSKDCLTV</sequence>
<dbReference type="GO" id="GO:0005886">
    <property type="term" value="C:plasma membrane"/>
    <property type="evidence" value="ECO:0007669"/>
    <property type="project" value="InterPro"/>
</dbReference>
<dbReference type="PANTHER" id="PTHR30589">
    <property type="entry name" value="PROLIPOPROTEIN DIACYLGLYCERYL TRANSFERASE"/>
    <property type="match status" value="1"/>
</dbReference>
<evidence type="ECO:0000313" key="8">
    <source>
        <dbReference type="EMBL" id="NEX00946.1"/>
    </source>
</evidence>
<keyword evidence="5 7" id="KW-1133">Transmembrane helix</keyword>
<dbReference type="EMBL" id="VTVE01000001">
    <property type="protein sequence ID" value="NEX00946.1"/>
    <property type="molecule type" value="Genomic_DNA"/>
</dbReference>
<feature type="transmembrane region" description="Helical" evidence="7">
    <location>
        <begin position="12"/>
        <end position="34"/>
    </location>
</feature>
<dbReference type="Proteomes" id="UP000473091">
    <property type="component" value="Unassembled WGS sequence"/>
</dbReference>
<keyword evidence="3 8" id="KW-0808">Transferase</keyword>
<keyword evidence="8" id="KW-0449">Lipoprotein</keyword>
<evidence type="ECO:0000256" key="3">
    <source>
        <dbReference type="ARBA" id="ARBA00022679"/>
    </source>
</evidence>
<comment type="caution">
    <text evidence="8">The sequence shown here is derived from an EMBL/GenBank/DDBJ whole genome shotgun (WGS) entry which is preliminary data.</text>
</comment>
<evidence type="ECO:0000256" key="1">
    <source>
        <dbReference type="ARBA" id="ARBA00007150"/>
    </source>
</evidence>
<reference evidence="8 9" key="1">
    <citation type="submission" date="2019-09" db="EMBL/GenBank/DDBJ databases">
        <authorList>
            <person name="Pidcock S.E."/>
            <person name="Huws S.A."/>
        </authorList>
    </citation>
    <scope>NUCLEOTIDE SEQUENCE [LARGE SCALE GENOMIC DNA]</scope>
    <source>
        <strain evidence="8 9">MZ8</strain>
    </source>
</reference>
<feature type="transmembrane region" description="Helical" evidence="7">
    <location>
        <begin position="121"/>
        <end position="147"/>
    </location>
</feature>
<dbReference type="Pfam" id="PF01790">
    <property type="entry name" value="LGT"/>
    <property type="match status" value="1"/>
</dbReference>
<evidence type="ECO:0000256" key="2">
    <source>
        <dbReference type="ARBA" id="ARBA00022475"/>
    </source>
</evidence>
<proteinExistence type="inferred from homology"/>
<feature type="transmembrane region" description="Helical" evidence="7">
    <location>
        <begin position="223"/>
        <end position="245"/>
    </location>
</feature>
<evidence type="ECO:0000256" key="7">
    <source>
        <dbReference type="SAM" id="Phobius"/>
    </source>
</evidence>
<dbReference type="InterPro" id="IPR001640">
    <property type="entry name" value="Lgt"/>
</dbReference>
<dbReference type="RefSeq" id="WP_090486309.1">
    <property type="nucleotide sequence ID" value="NZ_VTVE01000001.1"/>
</dbReference>
<gene>
    <name evidence="8" type="ORF">F0Q01_03510</name>
</gene>
<keyword evidence="2" id="KW-1003">Cell membrane</keyword>
<feature type="transmembrane region" description="Helical" evidence="7">
    <location>
        <begin position="86"/>
        <end position="109"/>
    </location>
</feature>
<organism evidence="8 9">
    <name type="scientific">Pseudobutyrivibrio xylanivorans</name>
    <dbReference type="NCBI Taxonomy" id="185007"/>
    <lineage>
        <taxon>Bacteria</taxon>
        <taxon>Bacillati</taxon>
        <taxon>Bacillota</taxon>
        <taxon>Clostridia</taxon>
        <taxon>Lachnospirales</taxon>
        <taxon>Lachnospiraceae</taxon>
        <taxon>Pseudobutyrivibrio</taxon>
    </lineage>
</organism>
<protein>
    <submittedName>
        <fullName evidence="8">Prolipoprotein diacylglyceryl transferase</fullName>
    </submittedName>
</protein>
<comment type="similarity">
    <text evidence="1">Belongs to the Lgt family.</text>
</comment>
<evidence type="ECO:0000256" key="5">
    <source>
        <dbReference type="ARBA" id="ARBA00022989"/>
    </source>
</evidence>
<reference evidence="8 9" key="2">
    <citation type="submission" date="2020-03" db="EMBL/GenBank/DDBJ databases">
        <title>Investigating the evolutionary divergence of the Butyrivibrio group.</title>
        <authorList>
            <person name="Skvortsov T."/>
            <person name="Santos F.G."/>
            <person name="Ting K.S."/>
            <person name="Creevey C.J."/>
        </authorList>
    </citation>
    <scope>NUCLEOTIDE SEQUENCE [LARGE SCALE GENOMIC DNA]</scope>
    <source>
        <strain evidence="8 9">MZ8</strain>
    </source>
</reference>
<dbReference type="GO" id="GO:0042158">
    <property type="term" value="P:lipoprotein biosynthetic process"/>
    <property type="evidence" value="ECO:0007669"/>
    <property type="project" value="InterPro"/>
</dbReference>
<dbReference type="AlphaFoldDB" id="A0A6M0LEQ9"/>
<name>A0A6M0LEQ9_PSEXY</name>
<dbReference type="PANTHER" id="PTHR30589:SF0">
    <property type="entry name" value="PHOSPHATIDYLGLYCEROL--PROLIPOPROTEIN DIACYLGLYCERYL TRANSFERASE"/>
    <property type="match status" value="1"/>
</dbReference>